<evidence type="ECO:0000256" key="7">
    <source>
        <dbReference type="RuleBase" id="RU000461"/>
    </source>
</evidence>
<comment type="caution">
    <text evidence="8">The sequence shown here is derived from an EMBL/GenBank/DDBJ whole genome shotgun (WGS) entry which is preliminary data.</text>
</comment>
<dbReference type="PANTHER" id="PTHR24305">
    <property type="entry name" value="CYTOCHROME P450"/>
    <property type="match status" value="1"/>
</dbReference>
<evidence type="ECO:0000256" key="6">
    <source>
        <dbReference type="PIRSR" id="PIRSR602401-1"/>
    </source>
</evidence>
<dbReference type="PRINTS" id="PR00385">
    <property type="entry name" value="P450"/>
</dbReference>
<keyword evidence="5 6" id="KW-0408">Iron</keyword>
<dbReference type="GO" id="GO:0005506">
    <property type="term" value="F:iron ion binding"/>
    <property type="evidence" value="ECO:0007669"/>
    <property type="project" value="InterPro"/>
</dbReference>
<dbReference type="SUPFAM" id="SSF48264">
    <property type="entry name" value="Cytochrome P450"/>
    <property type="match status" value="1"/>
</dbReference>
<dbReference type="STRING" id="1810919.A0A3D8S412"/>
<dbReference type="InterPro" id="IPR050121">
    <property type="entry name" value="Cytochrome_P450_monoxygenase"/>
</dbReference>
<keyword evidence="7" id="KW-0503">Monooxygenase</keyword>
<dbReference type="InterPro" id="IPR036396">
    <property type="entry name" value="Cyt_P450_sf"/>
</dbReference>
<protein>
    <recommendedName>
        <fullName evidence="10">Cytochrome P450</fullName>
    </recommendedName>
</protein>
<keyword evidence="9" id="KW-1185">Reference proteome</keyword>
<dbReference type="PANTHER" id="PTHR24305:SF229">
    <property type="entry name" value="P450, PUTATIVE (EUROFUNG)-RELATED"/>
    <property type="match status" value="1"/>
</dbReference>
<dbReference type="PRINTS" id="PR00463">
    <property type="entry name" value="EP450I"/>
</dbReference>
<dbReference type="InterPro" id="IPR017972">
    <property type="entry name" value="Cyt_P450_CS"/>
</dbReference>
<keyword evidence="3 6" id="KW-0479">Metal-binding</keyword>
<keyword evidence="6 7" id="KW-0349">Heme</keyword>
<comment type="cofactor">
    <cofactor evidence="1 6">
        <name>heme</name>
        <dbReference type="ChEBI" id="CHEBI:30413"/>
    </cofactor>
</comment>
<sequence>MVLTRQTSFYDAWKLPHPIGYPGHVVSRNELQKHIVKNVYSMGSILDLEPIINVHIQDLTSRIGNYTLYQTEPDLWCSLKMHVFAVLGEMLYGYRFNAVPQLGGLETYLSAIEGLLPLAANGTLLASPRNPVGIFFEYCQSSSKFRHLTISATQGFGIDLRRMIPKRCQDLLLGVDMTPDIIAKFCGISAIVGGGSGCTPGYVHKELLAALFGGTDPTTLTLTSTLYHLMRNPDTYKRLTDEVDAAYAGRSLQTPISYNAACTLPYLKACIQEAMRLHPAVGYHLPRVVPPGGATIAGVYIPEGYHIGINPAVVQYDKDVFGADADMFNPDRWLNGNGNLERMEKVMLAFGAGDTACIGKSVATCLVYKLIPHLLRNFEIRLAGDKEPVKKTFWFTLLRDVDVVFKKRDAKPKACRE</sequence>
<evidence type="ECO:0000256" key="4">
    <source>
        <dbReference type="ARBA" id="ARBA00023002"/>
    </source>
</evidence>
<dbReference type="OrthoDB" id="3934656at2759"/>
<dbReference type="PROSITE" id="PS00086">
    <property type="entry name" value="CYTOCHROME_P450"/>
    <property type="match status" value="1"/>
</dbReference>
<dbReference type="InterPro" id="IPR002401">
    <property type="entry name" value="Cyt_P450_E_grp-I"/>
</dbReference>
<organism evidence="8 9">
    <name type="scientific">Aspergillus mulundensis</name>
    <dbReference type="NCBI Taxonomy" id="1810919"/>
    <lineage>
        <taxon>Eukaryota</taxon>
        <taxon>Fungi</taxon>
        <taxon>Dikarya</taxon>
        <taxon>Ascomycota</taxon>
        <taxon>Pezizomycotina</taxon>
        <taxon>Eurotiomycetes</taxon>
        <taxon>Eurotiomycetidae</taxon>
        <taxon>Eurotiales</taxon>
        <taxon>Aspergillaceae</taxon>
        <taxon>Aspergillus</taxon>
        <taxon>Aspergillus subgen. Nidulantes</taxon>
    </lineage>
</organism>
<feature type="binding site" description="axial binding residue" evidence="6">
    <location>
        <position position="357"/>
    </location>
    <ligand>
        <name>heme</name>
        <dbReference type="ChEBI" id="CHEBI:30413"/>
    </ligand>
    <ligandPart>
        <name>Fe</name>
        <dbReference type="ChEBI" id="CHEBI:18248"/>
    </ligandPart>
</feature>
<dbReference type="EMBL" id="PVWQ01000005">
    <property type="protein sequence ID" value="RDW81043.1"/>
    <property type="molecule type" value="Genomic_DNA"/>
</dbReference>
<dbReference type="InterPro" id="IPR001128">
    <property type="entry name" value="Cyt_P450"/>
</dbReference>
<dbReference type="AlphaFoldDB" id="A0A3D8S412"/>
<evidence type="ECO:0000256" key="3">
    <source>
        <dbReference type="ARBA" id="ARBA00022723"/>
    </source>
</evidence>
<dbReference type="GO" id="GO:0020037">
    <property type="term" value="F:heme binding"/>
    <property type="evidence" value="ECO:0007669"/>
    <property type="project" value="InterPro"/>
</dbReference>
<dbReference type="Proteomes" id="UP000256690">
    <property type="component" value="Unassembled WGS sequence"/>
</dbReference>
<reference evidence="8 9" key="1">
    <citation type="journal article" date="2018" name="IMA Fungus">
        <title>IMA Genome-F 9: Draft genome sequence of Annulohypoxylon stygium, Aspergillus mulundensis, Berkeleyomyces basicola (syn. Thielaviopsis basicola), Ceratocystis smalleyi, two Cercospora beticola strains, Coleophoma cylindrospora, Fusarium fracticaudum, Phialophora cf. hyalina, and Morchella septimelata.</title>
        <authorList>
            <person name="Wingfield B.D."/>
            <person name="Bills G.F."/>
            <person name="Dong Y."/>
            <person name="Huang W."/>
            <person name="Nel W.J."/>
            <person name="Swalarsk-Parry B.S."/>
            <person name="Vaghefi N."/>
            <person name="Wilken P.M."/>
            <person name="An Z."/>
            <person name="de Beer Z.W."/>
            <person name="De Vos L."/>
            <person name="Chen L."/>
            <person name="Duong T.A."/>
            <person name="Gao Y."/>
            <person name="Hammerbacher A."/>
            <person name="Kikkert J.R."/>
            <person name="Li Y."/>
            <person name="Li H."/>
            <person name="Li K."/>
            <person name="Li Q."/>
            <person name="Liu X."/>
            <person name="Ma X."/>
            <person name="Naidoo K."/>
            <person name="Pethybridge S.J."/>
            <person name="Sun J."/>
            <person name="Steenkamp E.T."/>
            <person name="van der Nest M.A."/>
            <person name="van Wyk S."/>
            <person name="Wingfield M.J."/>
            <person name="Xiong C."/>
            <person name="Yue Q."/>
            <person name="Zhang X."/>
        </authorList>
    </citation>
    <scope>NUCLEOTIDE SEQUENCE [LARGE SCALE GENOMIC DNA]</scope>
    <source>
        <strain evidence="8 9">DSM 5745</strain>
    </source>
</reference>
<accession>A0A3D8S412</accession>
<evidence type="ECO:0008006" key="10">
    <source>
        <dbReference type="Google" id="ProtNLM"/>
    </source>
</evidence>
<evidence type="ECO:0000256" key="5">
    <source>
        <dbReference type="ARBA" id="ARBA00023004"/>
    </source>
</evidence>
<evidence type="ECO:0000256" key="2">
    <source>
        <dbReference type="ARBA" id="ARBA00010617"/>
    </source>
</evidence>
<comment type="similarity">
    <text evidence="2 7">Belongs to the cytochrome P450 family.</text>
</comment>
<evidence type="ECO:0000313" key="9">
    <source>
        <dbReference type="Proteomes" id="UP000256690"/>
    </source>
</evidence>
<dbReference type="GO" id="GO:0016705">
    <property type="term" value="F:oxidoreductase activity, acting on paired donors, with incorporation or reduction of molecular oxygen"/>
    <property type="evidence" value="ECO:0007669"/>
    <property type="project" value="InterPro"/>
</dbReference>
<dbReference type="RefSeq" id="XP_026604096.1">
    <property type="nucleotide sequence ID" value="XM_026746616.1"/>
</dbReference>
<evidence type="ECO:0000313" key="8">
    <source>
        <dbReference type="EMBL" id="RDW81043.1"/>
    </source>
</evidence>
<gene>
    <name evidence="8" type="ORF">DSM5745_04600</name>
</gene>
<keyword evidence="4 7" id="KW-0560">Oxidoreductase</keyword>
<dbReference type="GeneID" id="38114970"/>
<proteinExistence type="inferred from homology"/>
<evidence type="ECO:0000256" key="1">
    <source>
        <dbReference type="ARBA" id="ARBA00001971"/>
    </source>
</evidence>
<dbReference type="GO" id="GO:0004497">
    <property type="term" value="F:monooxygenase activity"/>
    <property type="evidence" value="ECO:0007669"/>
    <property type="project" value="UniProtKB-KW"/>
</dbReference>
<dbReference type="GO" id="GO:0044550">
    <property type="term" value="P:secondary metabolite biosynthetic process"/>
    <property type="evidence" value="ECO:0007669"/>
    <property type="project" value="UniProtKB-ARBA"/>
</dbReference>
<dbReference type="Pfam" id="PF00067">
    <property type="entry name" value="p450"/>
    <property type="match status" value="1"/>
</dbReference>
<name>A0A3D8S412_9EURO</name>
<dbReference type="Gene3D" id="1.10.630.10">
    <property type="entry name" value="Cytochrome P450"/>
    <property type="match status" value="1"/>
</dbReference>